<dbReference type="InterPro" id="IPR051165">
    <property type="entry name" value="Multifunctional_ANK_Repeat"/>
</dbReference>
<organism evidence="5 6">
    <name type="scientific">Triparma strigata</name>
    <dbReference type="NCBI Taxonomy" id="1606541"/>
    <lineage>
        <taxon>Eukaryota</taxon>
        <taxon>Sar</taxon>
        <taxon>Stramenopiles</taxon>
        <taxon>Ochrophyta</taxon>
        <taxon>Bolidophyceae</taxon>
        <taxon>Parmales</taxon>
        <taxon>Triparmaceae</taxon>
        <taxon>Triparma</taxon>
    </lineage>
</organism>
<dbReference type="SMART" id="SM00015">
    <property type="entry name" value="IQ"/>
    <property type="match status" value="6"/>
</dbReference>
<evidence type="ECO:0000256" key="2">
    <source>
        <dbReference type="ARBA" id="ARBA00023043"/>
    </source>
</evidence>
<evidence type="ECO:0000256" key="1">
    <source>
        <dbReference type="ARBA" id="ARBA00022737"/>
    </source>
</evidence>
<comment type="caution">
    <text evidence="5">The sequence shown here is derived from an EMBL/GenBank/DDBJ whole genome shotgun (WGS) entry which is preliminary data.</text>
</comment>
<dbReference type="Pfam" id="PF12796">
    <property type="entry name" value="Ank_2"/>
    <property type="match status" value="3"/>
</dbReference>
<dbReference type="CDD" id="cd23767">
    <property type="entry name" value="IQCD"/>
    <property type="match status" value="1"/>
</dbReference>
<dbReference type="InterPro" id="IPR000048">
    <property type="entry name" value="IQ_motif_EF-hand-BS"/>
</dbReference>
<gene>
    <name evidence="5" type="ORF">TrST_g3531</name>
</gene>
<dbReference type="PROSITE" id="PS50096">
    <property type="entry name" value="IQ"/>
    <property type="match status" value="1"/>
</dbReference>
<feature type="compositionally biased region" description="Basic and acidic residues" evidence="4">
    <location>
        <begin position="37"/>
        <end position="46"/>
    </location>
</feature>
<dbReference type="SMART" id="SM00248">
    <property type="entry name" value="ANK"/>
    <property type="match status" value="12"/>
</dbReference>
<keyword evidence="6" id="KW-1185">Reference proteome</keyword>
<dbReference type="InterPro" id="IPR002110">
    <property type="entry name" value="Ankyrin_rpt"/>
</dbReference>
<feature type="compositionally biased region" description="Low complexity" evidence="4">
    <location>
        <begin position="1238"/>
        <end position="1255"/>
    </location>
</feature>
<dbReference type="AlphaFoldDB" id="A0A9W7BM61"/>
<dbReference type="OrthoDB" id="20872at2759"/>
<evidence type="ECO:0000256" key="4">
    <source>
        <dbReference type="SAM" id="MobiDB-lite"/>
    </source>
</evidence>
<dbReference type="PANTHER" id="PTHR24123:SF33">
    <property type="entry name" value="PROTEIN HOS4"/>
    <property type="match status" value="1"/>
</dbReference>
<evidence type="ECO:0000313" key="6">
    <source>
        <dbReference type="Proteomes" id="UP001165085"/>
    </source>
</evidence>
<dbReference type="SUPFAM" id="SSF48403">
    <property type="entry name" value="Ankyrin repeat"/>
    <property type="match status" value="2"/>
</dbReference>
<feature type="region of interest" description="Disordered" evidence="4">
    <location>
        <begin position="23"/>
        <end position="47"/>
    </location>
</feature>
<evidence type="ECO:0000313" key="5">
    <source>
        <dbReference type="EMBL" id="GMH89664.1"/>
    </source>
</evidence>
<name>A0A9W7BM61_9STRA</name>
<sequence>MSSPSPDLPFPLSSSAIESLALSSLEKYSTPPPPTAKGDEEKKEQETMGSYLHSLNVEVQDRTVVGRSGMSGGGSVYFWTYRSTTSDVISTINTTTAIGPDGSPESGRIDPATLRMERGNFSGPSTIIGRGVGGVNGFKVSSYQSPLETIQAMSRDEHERMNKALMDERNEFLTKVKRKVREREERERSNILVLQRIARGYIVRVSMLGTLKKKLKLRTKIAKQMKDAFPGLITTKKQYVDRKKTREYEAALSIANCWRRYASMMKVEAIRQAVYIKLLDDSAAMIQKVQRAKMGKRAAQVERNRREQQKLHQGASTLQRQYRGFLARKDVGKKRAARDEAAVGILQRGARGFVAKQKVKELKNDKFRREGNQAAHVLTRFFRAIYNMSKGMKIRNITKKFIRESSCVKIQCAGRRMVAYNKVKRNLFMLKHSRRLYAIIHIQRIVRGFVGKCRAVKREEEVSEISEIFSKVRAGDEEGVEHFITFQDEKSEEKAMPNDVDHNGDTVLAIAAAKGLLQVMRKCLVWGTDPNLKNVDGLTAIGIAVRRYQPVAAEYLLSKISVKFATDGLTLLHEASTSGMGRFAASLLENGVNANCRDPINGRTPMHDACCAALPENKIFFDHQNEEDSDFDEDEQATFATKHAAAVKHLLDAGGDPTLRDNEGYTPLHYAGMVGNVACIENIMASSKGKEALKAKDSKGKTAWVIACLYGHTRSQNTLWEGSKDVDNTLQRVSDEDAARFAVALTTPDTVTPKTYRKKLQAVEKFDAKARAEKIQKLVTWAKFSVDSKAEDGTTALMMASKNGNFDAFETCLRMGAGLSRQDNEGRNASLYLCGSHDTPAAVEMLKICQVGYEDSPASLNIDLDGALSMRDNLGRSAIHYAAYRSNQEVVTLIQSMQLPRCNIHSKDLKGDTPLHFISSINENTFKKKLKLLGYGAQMDQFVVPPSDGTIASTIRLLRKLGASAELENLEKRSPVMVAAFEGNINAIKVLLADWKDMANVGKQLVFGAHYAILGGQIESLRTITKHEKFTAAHAHSTGPDGVSLLGTAIKTKSMDLVNYMVNEVGVNPTKQCWNGGGNGLHACALWGTSEICQLLIKHPKVVPVMYERKNNKDETPLLTAVAAKNYSVCIELLKRGSLTTTAGKMWCASFLLSACLTQHREGKAVMPKSMVWRGRKFFVYGIEDDPDLKDIATDTKAQTPSSTKRTVRSNTKKSVKPSMAASMGGGSKPGSRDGTKSSPATTPSRSTRSTPAATPERKIRGSRGAGRSTKK</sequence>
<feature type="compositionally biased region" description="Polar residues" evidence="4">
    <location>
        <begin position="1196"/>
        <end position="1205"/>
    </location>
</feature>
<dbReference type="Gene3D" id="1.20.5.190">
    <property type="match status" value="1"/>
</dbReference>
<dbReference type="PROSITE" id="PS50297">
    <property type="entry name" value="ANK_REP_REGION"/>
    <property type="match status" value="2"/>
</dbReference>
<feature type="region of interest" description="Disordered" evidence="4">
    <location>
        <begin position="1194"/>
        <end position="1272"/>
    </location>
</feature>
<proteinExistence type="predicted"/>
<protein>
    <submittedName>
        <fullName evidence="5">Uncharacterized protein</fullName>
    </submittedName>
</protein>
<dbReference type="Gene3D" id="1.25.40.20">
    <property type="entry name" value="Ankyrin repeat-containing domain"/>
    <property type="match status" value="4"/>
</dbReference>
<feature type="repeat" description="ANK" evidence="3">
    <location>
        <begin position="567"/>
        <end position="599"/>
    </location>
</feature>
<evidence type="ECO:0000256" key="3">
    <source>
        <dbReference type="PROSITE-ProRule" id="PRU00023"/>
    </source>
</evidence>
<dbReference type="InterPro" id="IPR036770">
    <property type="entry name" value="Ankyrin_rpt-contain_sf"/>
</dbReference>
<accession>A0A9W7BM61</accession>
<feature type="compositionally biased region" description="Basic residues" evidence="4">
    <location>
        <begin position="1206"/>
        <end position="1216"/>
    </location>
</feature>
<dbReference type="Proteomes" id="UP001165085">
    <property type="component" value="Unassembled WGS sequence"/>
</dbReference>
<keyword evidence="2 3" id="KW-0040">ANK repeat</keyword>
<reference evidence="6" key="1">
    <citation type="journal article" date="2023" name="Commun. Biol.">
        <title>Genome analysis of Parmales, the sister group of diatoms, reveals the evolutionary specialization of diatoms from phago-mixotrophs to photoautotrophs.</title>
        <authorList>
            <person name="Ban H."/>
            <person name="Sato S."/>
            <person name="Yoshikawa S."/>
            <person name="Yamada K."/>
            <person name="Nakamura Y."/>
            <person name="Ichinomiya M."/>
            <person name="Sato N."/>
            <person name="Blanc-Mathieu R."/>
            <person name="Endo H."/>
            <person name="Kuwata A."/>
            <person name="Ogata H."/>
        </authorList>
    </citation>
    <scope>NUCLEOTIDE SEQUENCE [LARGE SCALE GENOMIC DNA]</scope>
    <source>
        <strain evidence="6">NIES 3701</strain>
    </source>
</reference>
<dbReference type="Pfam" id="PF00612">
    <property type="entry name" value="IQ"/>
    <property type="match status" value="1"/>
</dbReference>
<keyword evidence="1" id="KW-0677">Repeat</keyword>
<dbReference type="EMBL" id="BRXY01000360">
    <property type="protein sequence ID" value="GMH89664.1"/>
    <property type="molecule type" value="Genomic_DNA"/>
</dbReference>
<dbReference type="PANTHER" id="PTHR24123">
    <property type="entry name" value="ANKYRIN REPEAT-CONTAINING"/>
    <property type="match status" value="1"/>
</dbReference>
<feature type="repeat" description="ANK" evidence="3">
    <location>
        <begin position="792"/>
        <end position="824"/>
    </location>
</feature>
<dbReference type="PROSITE" id="PS50088">
    <property type="entry name" value="ANK_REPEAT"/>
    <property type="match status" value="2"/>
</dbReference>